<reference evidence="1" key="1">
    <citation type="submission" date="2023-05" db="EMBL/GenBank/DDBJ databases">
        <authorList>
            <person name="Stuckert A."/>
        </authorList>
    </citation>
    <scope>NUCLEOTIDE SEQUENCE</scope>
</reference>
<accession>A0ABN9DEU1</accession>
<dbReference type="EMBL" id="CATNWA010014367">
    <property type="protein sequence ID" value="CAI9570987.1"/>
    <property type="molecule type" value="Genomic_DNA"/>
</dbReference>
<gene>
    <name evidence="1" type="ORF">SPARVUS_LOCUS7176402</name>
</gene>
<name>A0ABN9DEU1_9NEOB</name>
<organism evidence="1 2">
    <name type="scientific">Staurois parvus</name>
    <dbReference type="NCBI Taxonomy" id="386267"/>
    <lineage>
        <taxon>Eukaryota</taxon>
        <taxon>Metazoa</taxon>
        <taxon>Chordata</taxon>
        <taxon>Craniata</taxon>
        <taxon>Vertebrata</taxon>
        <taxon>Euteleostomi</taxon>
        <taxon>Amphibia</taxon>
        <taxon>Batrachia</taxon>
        <taxon>Anura</taxon>
        <taxon>Neobatrachia</taxon>
        <taxon>Ranoidea</taxon>
        <taxon>Ranidae</taxon>
        <taxon>Staurois</taxon>
    </lineage>
</organism>
<sequence length="65" mass="6916">MCWECSTRGKGGVCFTVSPLIRMAVLCTDIPSSVLELTATGRKTVCKVIVDTPVGDTWRSPGVGE</sequence>
<comment type="caution">
    <text evidence="1">The sequence shown here is derived from an EMBL/GenBank/DDBJ whole genome shotgun (WGS) entry which is preliminary data.</text>
</comment>
<evidence type="ECO:0000313" key="1">
    <source>
        <dbReference type="EMBL" id="CAI9570987.1"/>
    </source>
</evidence>
<protein>
    <submittedName>
        <fullName evidence="1">Uncharacterized protein</fullName>
    </submittedName>
</protein>
<proteinExistence type="predicted"/>
<dbReference type="Proteomes" id="UP001162483">
    <property type="component" value="Unassembled WGS sequence"/>
</dbReference>
<evidence type="ECO:0000313" key="2">
    <source>
        <dbReference type="Proteomes" id="UP001162483"/>
    </source>
</evidence>
<keyword evidence="2" id="KW-1185">Reference proteome</keyword>